<dbReference type="Proteomes" id="UP000095023">
    <property type="component" value="Unassembled WGS sequence"/>
</dbReference>
<evidence type="ECO:0000313" key="1">
    <source>
        <dbReference type="EMBL" id="ODV91178.1"/>
    </source>
</evidence>
<feature type="non-terminal residue" evidence="1">
    <location>
        <position position="50"/>
    </location>
</feature>
<evidence type="ECO:0000313" key="2">
    <source>
        <dbReference type="Proteomes" id="UP000095023"/>
    </source>
</evidence>
<gene>
    <name evidence="1" type="ORF">CANCADRAFT_31905</name>
</gene>
<protein>
    <submittedName>
        <fullName evidence="1">Uncharacterized protein</fullName>
    </submittedName>
</protein>
<name>A0A1E4THN0_9ASCO</name>
<reference evidence="2" key="1">
    <citation type="submission" date="2016-02" db="EMBL/GenBank/DDBJ databases">
        <title>Comparative genomics of biotechnologically important yeasts.</title>
        <authorList>
            <consortium name="DOE Joint Genome Institute"/>
            <person name="Riley R."/>
            <person name="Haridas S."/>
            <person name="Wolfe K.H."/>
            <person name="Lopes M.R."/>
            <person name="Hittinger C.T."/>
            <person name="Goker M."/>
            <person name="Salamov A."/>
            <person name="Wisecaver J."/>
            <person name="Long T.M."/>
            <person name="Aerts A.L."/>
            <person name="Barry K."/>
            <person name="Choi C."/>
            <person name="Clum A."/>
            <person name="Coughlan A.Y."/>
            <person name="Deshpande S."/>
            <person name="Douglass A.P."/>
            <person name="Hanson S.J."/>
            <person name="Klenk H.-P."/>
            <person name="Labutti K."/>
            <person name="Lapidus A."/>
            <person name="Lindquist E."/>
            <person name="Lipzen A."/>
            <person name="Meier-Kolthoff J.P."/>
            <person name="Ohm R.A."/>
            <person name="Otillar R.P."/>
            <person name="Pangilinan J."/>
            <person name="Peng Y."/>
            <person name="Rokas A."/>
            <person name="Rosa C.A."/>
            <person name="Scheuner C."/>
            <person name="Sibirny A.A."/>
            <person name="Slot J.C."/>
            <person name="Stielow J.B."/>
            <person name="Sun H."/>
            <person name="Kurtzman C.P."/>
            <person name="Blackwell M."/>
            <person name="Jeffries T.W."/>
            <person name="Grigoriev I.V."/>
        </authorList>
    </citation>
    <scope>NUCLEOTIDE SEQUENCE [LARGE SCALE GENOMIC DNA]</scope>
    <source>
        <strain evidence="2">NRRL Y-17796</strain>
    </source>
</reference>
<dbReference type="EMBL" id="KV453842">
    <property type="protein sequence ID" value="ODV91178.1"/>
    <property type="molecule type" value="Genomic_DNA"/>
</dbReference>
<organism evidence="1 2">
    <name type="scientific">Tortispora caseinolytica NRRL Y-17796</name>
    <dbReference type="NCBI Taxonomy" id="767744"/>
    <lineage>
        <taxon>Eukaryota</taxon>
        <taxon>Fungi</taxon>
        <taxon>Dikarya</taxon>
        <taxon>Ascomycota</taxon>
        <taxon>Saccharomycotina</taxon>
        <taxon>Trigonopsidomycetes</taxon>
        <taxon>Trigonopsidales</taxon>
        <taxon>Trigonopsidaceae</taxon>
        <taxon>Tortispora</taxon>
    </lineage>
</organism>
<keyword evidence="2" id="KW-1185">Reference proteome</keyword>
<accession>A0A1E4THN0</accession>
<proteinExistence type="predicted"/>
<sequence>MMKVNAVSEFQNGEAEWKRYFTRVHKQFVIEKLTLPHAVEELSTDLRADI</sequence>
<dbReference type="AlphaFoldDB" id="A0A1E4THN0"/>